<dbReference type="EMBL" id="JANUGW010000030">
    <property type="protein sequence ID" value="MCS0585232.1"/>
    <property type="molecule type" value="Genomic_DNA"/>
</dbReference>
<evidence type="ECO:0000313" key="3">
    <source>
        <dbReference type="Proteomes" id="UP001204151"/>
    </source>
</evidence>
<dbReference type="Proteomes" id="UP001204151">
    <property type="component" value="Unassembled WGS sequence"/>
</dbReference>
<feature type="domain" description="PA14" evidence="1">
    <location>
        <begin position="172"/>
        <end position="322"/>
    </location>
</feature>
<sequence length="332" mass="35919">MHTMQQTTRPTESLDEPPPGWWRRIRRRALALALVIHLLLLFAFLRSGAAPPAPTLPERSSTVVMIRLPKPPVKKIPEPVASGIKLAARPSVGLPTAKTIERRLTTVPKVDVEPQLTRAAVVDPLPNLAAIDAVASTVATGGTGSAGSGAGSTGSGTGSGAVGKLFEECADAPDRPLAADVYRLPQNTNSVDAMRQRTPIKRVCLSQLDITPRPFRQGFPGLDGLIEWFGLDIRFTVDIASAGRWELGLVSDDGAILSIDGKDVINNDGVHRATARWTQVRLASGVRNFRVRYFQGPREHIALMLVWRKEGDKEFDYIPVSLLGRVAVPSAR</sequence>
<proteinExistence type="predicted"/>
<dbReference type="PROSITE" id="PS51820">
    <property type="entry name" value="PA14"/>
    <property type="match status" value="1"/>
</dbReference>
<dbReference type="InterPro" id="IPR037524">
    <property type="entry name" value="PA14/GLEYA"/>
</dbReference>
<accession>A0ABT1ZZ74</accession>
<name>A0ABT1ZZ74_9BURK</name>
<reference evidence="2 3" key="1">
    <citation type="submission" date="2022-08" db="EMBL/GenBank/DDBJ databases">
        <title>Reclassification of Massilia species as members of the genera Telluria, Duganella, Pseudoduganella, Mokoshia gen. nov. and Zemynaea gen. nov. using orthogonal and non-orthogonal genome-based approaches.</title>
        <authorList>
            <person name="Bowman J.P."/>
        </authorList>
    </citation>
    <scope>NUCLEOTIDE SEQUENCE [LARGE SCALE GENOMIC DNA]</scope>
    <source>
        <strain evidence="2 3">JCM 31316</strain>
    </source>
</reference>
<dbReference type="Pfam" id="PF07691">
    <property type="entry name" value="PA14"/>
    <property type="match status" value="1"/>
</dbReference>
<gene>
    <name evidence="2" type="ORF">NX784_26980</name>
</gene>
<evidence type="ECO:0000259" key="1">
    <source>
        <dbReference type="PROSITE" id="PS51820"/>
    </source>
</evidence>
<comment type="caution">
    <text evidence="2">The sequence shown here is derived from an EMBL/GenBank/DDBJ whole genome shotgun (WGS) entry which is preliminary data.</text>
</comment>
<dbReference type="InterPro" id="IPR011658">
    <property type="entry name" value="PA14_dom"/>
</dbReference>
<dbReference type="RefSeq" id="WP_258819759.1">
    <property type="nucleotide sequence ID" value="NZ_JANUGW010000030.1"/>
</dbReference>
<organism evidence="2 3">
    <name type="scientific">Massilia pinisoli</name>
    <dbReference type="NCBI Taxonomy" id="1772194"/>
    <lineage>
        <taxon>Bacteria</taxon>
        <taxon>Pseudomonadati</taxon>
        <taxon>Pseudomonadota</taxon>
        <taxon>Betaproteobacteria</taxon>
        <taxon>Burkholderiales</taxon>
        <taxon>Oxalobacteraceae</taxon>
        <taxon>Telluria group</taxon>
        <taxon>Massilia</taxon>
    </lineage>
</organism>
<keyword evidence="3" id="KW-1185">Reference proteome</keyword>
<evidence type="ECO:0000313" key="2">
    <source>
        <dbReference type="EMBL" id="MCS0585232.1"/>
    </source>
</evidence>
<dbReference type="SUPFAM" id="SSF56988">
    <property type="entry name" value="Anthrax protective antigen"/>
    <property type="match status" value="1"/>
</dbReference>
<protein>
    <submittedName>
        <fullName evidence="2">PA14 domain-containing protein</fullName>
    </submittedName>
</protein>